<accession>A0ACC0SNG1</accession>
<gene>
    <name evidence="1" type="ORF">POPTR_008G224129v4</name>
</gene>
<sequence length="964" mass="103864">MGAAGRQFGAPARSLPTRTARLPLMRLCVHATTIPTSEPRPREQVETPERDRARTAGREGSRRDKQQAGRKGSRRDKRQAAGGNDGDNHAGGCLPRLGRRRPGLGSRGVTPQGRGLRGEPTHGRAHGNLMPRPRQRRALLAIPELGGPPQPRRPGLQLASTGSGHRSRTRRISKGQGTGRGGKRLGQSCGGLSAPARKTEARPRQQGRHATRSGIARRANAWARARQFNATPTPALRVSTCCRFCRFLANAAEADTAAESADTVPRAATAPVSKPAVFLVEPWTVQTHRQHLLPILPIPSQRCRSRHCCRICRHYSSPAPAADSADFVGAADSTTAPAVSKPALFRQRVPWTNFPAWPGQSIVQPMFVEKSALPIFPHVGMAAAAPLSGPTVFSVKPWTVNRPDSELIASTCCRFCRFLANAAEADTAAESADTVPRAATAPVSKPAVFLVEPWTIQPVQTHRQHLLPILPISSALPIPPLPPPSHVRREICAADFPPCWHGCRCPLVWTNSLFRQALDCKSSRLRVSTRCRFCRFLANAAEADTAAESADTVPRAATAPVSKPAVFLVEPLIASTCCRFCRFLANAAEADTAAESADTVPRAATAPVSKPAVFLVEPWTIQPVQTHRQHLLPILPISSALPIPPLPPPSHVRREICAADFPPCWHGCRCPLVWTNSLFRQALDCKSFRLRVSTRCRFCRLCRFRWLCRFLANAAEADTAAESADTVPRAATAPVSKPAVFLVEPWTVQTHRQHLLPILPIPSQRCRSRHCCRICRHSRPDSSPAPAADSADFVGAADSTTAPTVSKPALFRQRVPCTNFPVWPGQSIVQPMFVEKSALPIFPHVGMAAAAPMSGPTVFSVKPWTVNRPDSESAPAADSADFADFAGSADSALPIPQLHKSAPPIFPVGGMAATAPMSRPAVFSVKPWTVQFRDPGNAAGSLPSLRDAVPLEGLGGGRIGATWG</sequence>
<protein>
    <submittedName>
        <fullName evidence="1">Uncharacterized protein</fullName>
    </submittedName>
</protein>
<evidence type="ECO:0000313" key="1">
    <source>
        <dbReference type="EMBL" id="KAI9390752.1"/>
    </source>
</evidence>
<reference evidence="1 2" key="1">
    <citation type="journal article" date="2006" name="Science">
        <title>The genome of black cottonwood, Populus trichocarpa (Torr. &amp; Gray).</title>
        <authorList>
            <person name="Tuskan G.A."/>
            <person name="Difazio S."/>
            <person name="Jansson S."/>
            <person name="Bohlmann J."/>
            <person name="Grigoriev I."/>
            <person name="Hellsten U."/>
            <person name="Putnam N."/>
            <person name="Ralph S."/>
            <person name="Rombauts S."/>
            <person name="Salamov A."/>
            <person name="Schein J."/>
            <person name="Sterck L."/>
            <person name="Aerts A."/>
            <person name="Bhalerao R.R."/>
            <person name="Bhalerao R.P."/>
            <person name="Blaudez D."/>
            <person name="Boerjan W."/>
            <person name="Brun A."/>
            <person name="Brunner A."/>
            <person name="Busov V."/>
            <person name="Campbell M."/>
            <person name="Carlson J."/>
            <person name="Chalot M."/>
            <person name="Chapman J."/>
            <person name="Chen G.L."/>
            <person name="Cooper D."/>
            <person name="Coutinho P.M."/>
            <person name="Couturier J."/>
            <person name="Covert S."/>
            <person name="Cronk Q."/>
            <person name="Cunningham R."/>
            <person name="Davis J."/>
            <person name="Degroeve S."/>
            <person name="Dejardin A."/>
            <person name="Depamphilis C."/>
            <person name="Detter J."/>
            <person name="Dirks B."/>
            <person name="Dubchak I."/>
            <person name="Duplessis S."/>
            <person name="Ehlting J."/>
            <person name="Ellis B."/>
            <person name="Gendler K."/>
            <person name="Goodstein D."/>
            <person name="Gribskov M."/>
            <person name="Grimwood J."/>
            <person name="Groover A."/>
            <person name="Gunter L."/>
            <person name="Hamberger B."/>
            <person name="Heinze B."/>
            <person name="Helariutta Y."/>
            <person name="Henrissat B."/>
            <person name="Holligan D."/>
            <person name="Holt R."/>
            <person name="Huang W."/>
            <person name="Islam-Faridi N."/>
            <person name="Jones S."/>
            <person name="Jones-Rhoades M."/>
            <person name="Jorgensen R."/>
            <person name="Joshi C."/>
            <person name="Kangasjarvi J."/>
            <person name="Karlsson J."/>
            <person name="Kelleher C."/>
            <person name="Kirkpatrick R."/>
            <person name="Kirst M."/>
            <person name="Kohler A."/>
            <person name="Kalluri U."/>
            <person name="Larimer F."/>
            <person name="Leebens-Mack J."/>
            <person name="Leple J.C."/>
            <person name="Locascio P."/>
            <person name="Lou Y."/>
            <person name="Lucas S."/>
            <person name="Martin F."/>
            <person name="Montanini B."/>
            <person name="Napoli C."/>
            <person name="Nelson D.R."/>
            <person name="Nelson C."/>
            <person name="Nieminen K."/>
            <person name="Nilsson O."/>
            <person name="Pereda V."/>
            <person name="Peter G."/>
            <person name="Philippe R."/>
            <person name="Pilate G."/>
            <person name="Poliakov A."/>
            <person name="Razumovskaya J."/>
            <person name="Richardson P."/>
            <person name="Rinaldi C."/>
            <person name="Ritland K."/>
            <person name="Rouze P."/>
            <person name="Ryaboy D."/>
            <person name="Schmutz J."/>
            <person name="Schrader J."/>
            <person name="Segerman B."/>
            <person name="Shin H."/>
            <person name="Siddiqui A."/>
            <person name="Sterky F."/>
            <person name="Terry A."/>
            <person name="Tsai C.J."/>
            <person name="Uberbacher E."/>
            <person name="Unneberg P."/>
            <person name="Vahala J."/>
            <person name="Wall K."/>
            <person name="Wessler S."/>
            <person name="Yang G."/>
            <person name="Yin T."/>
            <person name="Douglas C."/>
            <person name="Marra M."/>
            <person name="Sandberg G."/>
            <person name="Van de Peer Y."/>
            <person name="Rokhsar D."/>
        </authorList>
    </citation>
    <scope>NUCLEOTIDE SEQUENCE [LARGE SCALE GENOMIC DNA]</scope>
    <source>
        <strain evidence="2">cv. Nisqually</strain>
    </source>
</reference>
<evidence type="ECO:0000313" key="2">
    <source>
        <dbReference type="Proteomes" id="UP000006729"/>
    </source>
</evidence>
<dbReference type="Proteomes" id="UP000006729">
    <property type="component" value="Chromosome 8"/>
</dbReference>
<dbReference type="EMBL" id="CM009297">
    <property type="protein sequence ID" value="KAI9390752.1"/>
    <property type="molecule type" value="Genomic_DNA"/>
</dbReference>
<organism evidence="1 2">
    <name type="scientific">Populus trichocarpa</name>
    <name type="common">Western balsam poplar</name>
    <name type="synonym">Populus balsamifera subsp. trichocarpa</name>
    <dbReference type="NCBI Taxonomy" id="3694"/>
    <lineage>
        <taxon>Eukaryota</taxon>
        <taxon>Viridiplantae</taxon>
        <taxon>Streptophyta</taxon>
        <taxon>Embryophyta</taxon>
        <taxon>Tracheophyta</taxon>
        <taxon>Spermatophyta</taxon>
        <taxon>Magnoliopsida</taxon>
        <taxon>eudicotyledons</taxon>
        <taxon>Gunneridae</taxon>
        <taxon>Pentapetalae</taxon>
        <taxon>rosids</taxon>
        <taxon>fabids</taxon>
        <taxon>Malpighiales</taxon>
        <taxon>Salicaceae</taxon>
        <taxon>Saliceae</taxon>
        <taxon>Populus</taxon>
    </lineage>
</organism>
<name>A0ACC0SNG1_POPTR</name>
<comment type="caution">
    <text evidence="1">The sequence shown here is derived from an EMBL/GenBank/DDBJ whole genome shotgun (WGS) entry which is preliminary data.</text>
</comment>
<proteinExistence type="predicted"/>
<keyword evidence="2" id="KW-1185">Reference proteome</keyword>